<dbReference type="Proteomes" id="UP000317371">
    <property type="component" value="Unassembled WGS sequence"/>
</dbReference>
<keyword evidence="2" id="KW-1185">Reference proteome</keyword>
<dbReference type="AlphaFoldDB" id="A0A540VHF8"/>
<evidence type="ECO:0000313" key="1">
    <source>
        <dbReference type="EMBL" id="TQE96198.1"/>
    </source>
</evidence>
<dbReference type="InParanoid" id="A0A540VHF8"/>
<sequence length="130" mass="14631">MSTATVTKSIRLSPEEAEELARLSAQTATPEASLMKQWVREGMRTRKIELAVQAYMQRKVDLRGGAAMAGVSYNRFLRELQSRNIVVLEDDQFLERLASLAETFDDEELRLAVQHALNRGSGSMEGRSQE</sequence>
<evidence type="ECO:0000313" key="2">
    <source>
        <dbReference type="Proteomes" id="UP000317371"/>
    </source>
</evidence>
<dbReference type="RefSeq" id="WP_141609751.1">
    <property type="nucleotide sequence ID" value="NZ_VIGC02000009.1"/>
</dbReference>
<dbReference type="EMBL" id="VIGC01000009">
    <property type="protein sequence ID" value="TQE96198.1"/>
    <property type="molecule type" value="Genomic_DNA"/>
</dbReference>
<organism evidence="1 2">
    <name type="scientific">Litorilinea aerophila</name>
    <dbReference type="NCBI Taxonomy" id="1204385"/>
    <lineage>
        <taxon>Bacteria</taxon>
        <taxon>Bacillati</taxon>
        <taxon>Chloroflexota</taxon>
        <taxon>Caldilineae</taxon>
        <taxon>Caldilineales</taxon>
        <taxon>Caldilineaceae</taxon>
        <taxon>Litorilinea</taxon>
    </lineage>
</organism>
<gene>
    <name evidence="1" type="ORF">FKZ61_08960</name>
</gene>
<protein>
    <submittedName>
        <fullName evidence="1">Uncharacterized protein</fullName>
    </submittedName>
</protein>
<comment type="caution">
    <text evidence="1">The sequence shown here is derived from an EMBL/GenBank/DDBJ whole genome shotgun (WGS) entry which is preliminary data.</text>
</comment>
<dbReference type="OrthoDB" id="9959494at2"/>
<name>A0A540VHF8_9CHLR</name>
<accession>A0A540VHF8</accession>
<proteinExistence type="predicted"/>
<reference evidence="1 2" key="1">
    <citation type="submission" date="2019-06" db="EMBL/GenBank/DDBJ databases">
        <title>Genome sequence of Litorilinea aerophila BAA-2444.</title>
        <authorList>
            <person name="Maclea K.S."/>
            <person name="Maurais E.G."/>
            <person name="Iannazzi L.C."/>
        </authorList>
    </citation>
    <scope>NUCLEOTIDE SEQUENCE [LARGE SCALE GENOMIC DNA]</scope>
    <source>
        <strain evidence="1 2">ATCC BAA-2444</strain>
    </source>
</reference>